<organism evidence="4 5">
    <name type="scientific">Austropuccinia psidii MF-1</name>
    <dbReference type="NCBI Taxonomy" id="1389203"/>
    <lineage>
        <taxon>Eukaryota</taxon>
        <taxon>Fungi</taxon>
        <taxon>Dikarya</taxon>
        <taxon>Basidiomycota</taxon>
        <taxon>Pucciniomycotina</taxon>
        <taxon>Pucciniomycetes</taxon>
        <taxon>Pucciniales</taxon>
        <taxon>Sphaerophragmiaceae</taxon>
        <taxon>Austropuccinia</taxon>
    </lineage>
</organism>
<gene>
    <name evidence="4" type="ORF">O181_065729</name>
</gene>
<evidence type="ECO:0008006" key="6">
    <source>
        <dbReference type="Google" id="ProtNLM"/>
    </source>
</evidence>
<dbReference type="Pfam" id="PF17919">
    <property type="entry name" value="RT_RNaseH_2"/>
    <property type="match status" value="1"/>
</dbReference>
<dbReference type="OrthoDB" id="2595244at2759"/>
<dbReference type="InterPro" id="IPR043502">
    <property type="entry name" value="DNA/RNA_pol_sf"/>
</dbReference>
<dbReference type="InterPro" id="IPR050951">
    <property type="entry name" value="Retrovirus_Pol_polyprotein"/>
</dbReference>
<evidence type="ECO:0000259" key="2">
    <source>
        <dbReference type="Pfam" id="PF17919"/>
    </source>
</evidence>
<dbReference type="Pfam" id="PF17921">
    <property type="entry name" value="Integrase_H2C2"/>
    <property type="match status" value="1"/>
</dbReference>
<proteinExistence type="predicted"/>
<keyword evidence="1" id="KW-0511">Multifunctional enzyme</keyword>
<feature type="domain" description="Integrase zinc-binding" evidence="3">
    <location>
        <begin position="149"/>
        <end position="206"/>
    </location>
</feature>
<dbReference type="Gene3D" id="1.10.340.70">
    <property type="match status" value="1"/>
</dbReference>
<dbReference type="PANTHER" id="PTHR37984:SF5">
    <property type="entry name" value="PROTEIN NYNRIN-LIKE"/>
    <property type="match status" value="1"/>
</dbReference>
<accession>A0A9Q3I4U2</accession>
<keyword evidence="5" id="KW-1185">Reference proteome</keyword>
<name>A0A9Q3I4U2_9BASI</name>
<dbReference type="PANTHER" id="PTHR37984">
    <property type="entry name" value="PROTEIN CBG26694"/>
    <property type="match status" value="1"/>
</dbReference>
<comment type="caution">
    <text evidence="4">The sequence shown here is derived from an EMBL/GenBank/DDBJ whole genome shotgun (WGS) entry which is preliminary data.</text>
</comment>
<feature type="domain" description="Reverse transcriptase/retrotransposon-derived protein RNase H-like" evidence="2">
    <location>
        <begin position="10"/>
        <end position="93"/>
    </location>
</feature>
<evidence type="ECO:0000313" key="5">
    <source>
        <dbReference type="Proteomes" id="UP000765509"/>
    </source>
</evidence>
<dbReference type="SUPFAM" id="SSF56672">
    <property type="entry name" value="DNA/RNA polymerases"/>
    <property type="match status" value="1"/>
</dbReference>
<reference evidence="4" key="1">
    <citation type="submission" date="2021-03" db="EMBL/GenBank/DDBJ databases">
        <title>Draft genome sequence of rust myrtle Austropuccinia psidii MF-1, a brazilian biotype.</title>
        <authorList>
            <person name="Quecine M.C."/>
            <person name="Pachon D.M.R."/>
            <person name="Bonatelli M.L."/>
            <person name="Correr F.H."/>
            <person name="Franceschini L.M."/>
            <person name="Leite T.F."/>
            <person name="Margarido G.R.A."/>
            <person name="Almeida C.A."/>
            <person name="Ferrarezi J.A."/>
            <person name="Labate C.A."/>
        </authorList>
    </citation>
    <scope>NUCLEOTIDE SEQUENCE</scope>
    <source>
        <strain evidence="4">MF-1</strain>
    </source>
</reference>
<evidence type="ECO:0000259" key="3">
    <source>
        <dbReference type="Pfam" id="PF17921"/>
    </source>
</evidence>
<dbReference type="GO" id="GO:0003824">
    <property type="term" value="F:catalytic activity"/>
    <property type="evidence" value="ECO:0007669"/>
    <property type="project" value="UniProtKB-KW"/>
</dbReference>
<evidence type="ECO:0000313" key="4">
    <source>
        <dbReference type="EMBL" id="MBW0526014.1"/>
    </source>
</evidence>
<dbReference type="EMBL" id="AVOT02032262">
    <property type="protein sequence ID" value="MBW0526014.1"/>
    <property type="molecule type" value="Genomic_DNA"/>
</dbReference>
<dbReference type="InterPro" id="IPR041588">
    <property type="entry name" value="Integrase_H2C2"/>
</dbReference>
<dbReference type="AlphaFoldDB" id="A0A9Q3I4U2"/>
<dbReference type="Proteomes" id="UP000765509">
    <property type="component" value="Unassembled WGS sequence"/>
</dbReference>
<dbReference type="InterPro" id="IPR041577">
    <property type="entry name" value="RT_RNaseH_2"/>
</dbReference>
<evidence type="ECO:0000256" key="1">
    <source>
        <dbReference type="ARBA" id="ARBA00023268"/>
    </source>
</evidence>
<protein>
    <recommendedName>
        <fullName evidence="6">Reverse transcriptase/retrotransposon-derived protein RNase H-like domain-containing protein</fullName>
    </recommendedName>
</protein>
<sequence length="278" mass="32568">MFKRCSFEITKERRDAYERSQHEHTSAPVLILPDFELPFKLYIDAPFSHGFGEALHQRQIVGGEPREGVICYISRQLKDSDARYVATQTECLFLCGILLQLPQEKDRSPELESQLEEPLLRGCKDNKCLLIDGLLYHIEEHTSALTIIDRDNISLIFQECHDCPDLGHMSEDRTKERVESTAWWHKWEQELGKYSNTCERCQKANRKHGKKYGLLQHIEEPKHPWETINMYWVTGLVPGGKENFNAYLIIFDSFRKSVRFLQCLNREYSHGYCTVILE</sequence>